<gene>
    <name evidence="1" type="ORF">Mal33_28910</name>
</gene>
<dbReference type="AlphaFoldDB" id="A0A518IUY8"/>
<proteinExistence type="predicted"/>
<reference evidence="1 2" key="1">
    <citation type="submission" date="2019-02" db="EMBL/GenBank/DDBJ databases">
        <title>Deep-cultivation of Planctomycetes and their phenomic and genomic characterization uncovers novel biology.</title>
        <authorList>
            <person name="Wiegand S."/>
            <person name="Jogler M."/>
            <person name="Boedeker C."/>
            <person name="Pinto D."/>
            <person name="Vollmers J."/>
            <person name="Rivas-Marin E."/>
            <person name="Kohn T."/>
            <person name="Peeters S.H."/>
            <person name="Heuer A."/>
            <person name="Rast P."/>
            <person name="Oberbeckmann S."/>
            <person name="Bunk B."/>
            <person name="Jeske O."/>
            <person name="Meyerdierks A."/>
            <person name="Storesund J.E."/>
            <person name="Kallscheuer N."/>
            <person name="Luecker S."/>
            <person name="Lage O.M."/>
            <person name="Pohl T."/>
            <person name="Merkel B.J."/>
            <person name="Hornburger P."/>
            <person name="Mueller R.-W."/>
            <person name="Bruemmer F."/>
            <person name="Labrenz M."/>
            <person name="Spormann A.M."/>
            <person name="Op den Camp H."/>
            <person name="Overmann J."/>
            <person name="Amann R."/>
            <person name="Jetten M.S.M."/>
            <person name="Mascher T."/>
            <person name="Medema M.H."/>
            <person name="Devos D.P."/>
            <person name="Kaster A.-K."/>
            <person name="Ovreas L."/>
            <person name="Rohde M."/>
            <person name="Galperin M.Y."/>
            <person name="Jogler C."/>
        </authorList>
    </citation>
    <scope>NUCLEOTIDE SEQUENCE [LARGE SCALE GENOMIC DNA]</scope>
    <source>
        <strain evidence="1 2">Mal33</strain>
    </source>
</reference>
<protein>
    <submittedName>
        <fullName evidence="1">Uncharacterized protein</fullName>
    </submittedName>
</protein>
<accession>A0A518IUY8</accession>
<dbReference type="Proteomes" id="UP000316770">
    <property type="component" value="Chromosome"/>
</dbReference>
<evidence type="ECO:0000313" key="2">
    <source>
        <dbReference type="Proteomes" id="UP000316770"/>
    </source>
</evidence>
<name>A0A518IUY8_9BACT</name>
<dbReference type="EMBL" id="CP036318">
    <property type="protein sequence ID" value="QDV56890.1"/>
    <property type="molecule type" value="Genomic_DNA"/>
</dbReference>
<organism evidence="1 2">
    <name type="scientific">Rosistilla oblonga</name>
    <dbReference type="NCBI Taxonomy" id="2527990"/>
    <lineage>
        <taxon>Bacteria</taxon>
        <taxon>Pseudomonadati</taxon>
        <taxon>Planctomycetota</taxon>
        <taxon>Planctomycetia</taxon>
        <taxon>Pirellulales</taxon>
        <taxon>Pirellulaceae</taxon>
        <taxon>Rosistilla</taxon>
    </lineage>
</organism>
<evidence type="ECO:0000313" key="1">
    <source>
        <dbReference type="EMBL" id="QDV56890.1"/>
    </source>
</evidence>
<keyword evidence="2" id="KW-1185">Reference proteome</keyword>
<sequence length="123" mass="13680">MQAERSAIASLINAVDELATVGPENQRKLTTLGSARPQPYTSIRLIYRNATPEFSELYVGCDSDCLTVEFTEHGLKPLADALQTWAEGGEDFCIYPRGERIKPAARDSESGEIWFWTPQTDPT</sequence>